<protein>
    <submittedName>
        <fullName evidence="5">DUF4349 domain-containing protein</fullName>
    </submittedName>
</protein>
<keyword evidence="3" id="KW-0812">Transmembrane</keyword>
<accession>A0A5M4FKG5</accession>
<sequence length="320" mass="33661">MTTPTLNDDRISKMRSTVMHAVDQDIAKRGHRARTTIGLAAASVVVIGFGSVGIGALSNGGGAGDGADSSSAGRSDLREKSSAPQADDSAGGASQDKAAAPEADREVITTGEINVTVKDPRAVAQQISAYAESIGGRVDSRTEHGDGDDASAFVTVRVPSTKVTATVKRLDSYGTVTNVSLQNDDVTAQAKDLDARIDALRLSIDRLERIMANADTSGELIKAENALTQRQEQLESFEAQRKQIADQVSLSTLSIDLSQKAKADSVEPGGFKGGLTDGWNALVSTVNNVVEVAGVLLPWLAIVIVLYGAYRLVARRRGWN</sequence>
<dbReference type="EMBL" id="SDPQ02000001">
    <property type="protein sequence ID" value="KAA1400418.1"/>
    <property type="molecule type" value="Genomic_DNA"/>
</dbReference>
<evidence type="ECO:0000256" key="2">
    <source>
        <dbReference type="SAM" id="MobiDB-lite"/>
    </source>
</evidence>
<evidence type="ECO:0000259" key="4">
    <source>
        <dbReference type="Pfam" id="PF14257"/>
    </source>
</evidence>
<evidence type="ECO:0000313" key="6">
    <source>
        <dbReference type="Proteomes" id="UP000380867"/>
    </source>
</evidence>
<keyword evidence="1" id="KW-0175">Coiled coil</keyword>
<comment type="caution">
    <text evidence="5">The sequence shown here is derived from an EMBL/GenBank/DDBJ whole genome shotgun (WGS) entry which is preliminary data.</text>
</comment>
<feature type="transmembrane region" description="Helical" evidence="3">
    <location>
        <begin position="292"/>
        <end position="310"/>
    </location>
</feature>
<gene>
    <name evidence="5" type="ORF">ESP70_006770</name>
</gene>
<dbReference type="Proteomes" id="UP000380867">
    <property type="component" value="Unassembled WGS sequence"/>
</dbReference>
<name>A0A5M4FKG5_9ACTN</name>
<feature type="domain" description="DUF4349" evidence="4">
    <location>
        <begin position="105"/>
        <end position="311"/>
    </location>
</feature>
<evidence type="ECO:0000313" key="5">
    <source>
        <dbReference type="EMBL" id="KAA1400418.1"/>
    </source>
</evidence>
<dbReference type="OrthoDB" id="186919at2"/>
<reference evidence="5" key="1">
    <citation type="submission" date="2019-09" db="EMBL/GenBank/DDBJ databases">
        <authorList>
            <person name="Li J."/>
        </authorList>
    </citation>
    <scope>NUCLEOTIDE SEQUENCE [LARGE SCALE GENOMIC DNA]</scope>
    <source>
        <strain evidence="5">JCM 14732</strain>
    </source>
</reference>
<dbReference type="AlphaFoldDB" id="A0A5M4FKG5"/>
<evidence type="ECO:0000256" key="1">
    <source>
        <dbReference type="SAM" id="Coils"/>
    </source>
</evidence>
<dbReference type="InterPro" id="IPR025645">
    <property type="entry name" value="DUF4349"/>
</dbReference>
<keyword evidence="6" id="KW-1185">Reference proteome</keyword>
<keyword evidence="3" id="KW-1133">Transmembrane helix</keyword>
<proteinExistence type="predicted"/>
<feature type="coiled-coil region" evidence="1">
    <location>
        <begin position="183"/>
        <end position="247"/>
    </location>
</feature>
<feature type="region of interest" description="Disordered" evidence="2">
    <location>
        <begin position="59"/>
        <end position="107"/>
    </location>
</feature>
<dbReference type="Pfam" id="PF14257">
    <property type="entry name" value="DUF4349"/>
    <property type="match status" value="1"/>
</dbReference>
<evidence type="ECO:0000256" key="3">
    <source>
        <dbReference type="SAM" id="Phobius"/>
    </source>
</evidence>
<organism evidence="5 6">
    <name type="scientific">Aeromicrobium ginsengisoli</name>
    <dbReference type="NCBI Taxonomy" id="363867"/>
    <lineage>
        <taxon>Bacteria</taxon>
        <taxon>Bacillati</taxon>
        <taxon>Actinomycetota</taxon>
        <taxon>Actinomycetes</taxon>
        <taxon>Propionibacteriales</taxon>
        <taxon>Nocardioidaceae</taxon>
        <taxon>Aeromicrobium</taxon>
    </lineage>
</organism>
<keyword evidence="3" id="KW-0472">Membrane</keyword>
<dbReference type="RefSeq" id="WP_149688510.1">
    <property type="nucleotide sequence ID" value="NZ_SDPQ02000001.1"/>
</dbReference>